<dbReference type="SUPFAM" id="SSF56436">
    <property type="entry name" value="C-type lectin-like"/>
    <property type="match status" value="1"/>
</dbReference>
<proteinExistence type="predicted"/>
<feature type="domain" description="C-type lectin" evidence="4">
    <location>
        <begin position="51"/>
        <end position="188"/>
    </location>
</feature>
<sequence>MATAESSLRWSGSRKLMMLLRPCLLTITLLTECVVSQNPVSPECPSPWVPESSKCYKFVSDVDSLLSWEDAMINCQKQGAELISINSETENQFVQNWFSINDDKPGQHNTWYTSGHVQPNSISTSPTFQWLDGTGFGSTVFWTTPETPQADTGDYVVYQYDDTGNHHDQPGYFWVRGVGEIKRAYICEILKVHTTLISSETRSFIFGADSVHPDRIYRGPYFVTQPQDVTFQTRANAFQCTMACTSVTFECDARGYPQPTYKWYKGLGTEAVPIVATNANHITITNGRLTIHDPSRDRDTSSYWCEASNQFGKVKSESATVLFMKYNYRWYLNNDPTNWISPTYSNTLASKSGSLYFESVSGSDAADYHCSVSIEDGGTESVNSAAYRLEIDEGSSYQDVGPIIHNDFIKIIPKNPVKGDKVYLECFARFTYNFIISLSVTRCYVVLYLYNRRKGGQSPDYEWKRADGLPLQPGSVVEENEKNRRLAIPSVTEQDEGEYTCTVSYLLISHSKSVILRISSKPYFGEGRLDNLHLDEGGDYEWTCLANGNPKPTYSWYVNGTLLGGVNTPTGISFSDNNRVLQFQNLDKSVHPGMYQCAASNPHGTTYSSAQVRVLEFAPNFKHHPMLSQVLATEGGNATIPCSPEGAPKPTIRWLKNGVPFNVNKDSSSPKRILPNDDLYLSGIQKNVDEAEYTCVAENTAINPETGERLSEARATTFLKVVQRTTLNYGPAADDYLLGSHVVLKCRANFHHILDIVYLWYHNNKLIDFDDWKMSQTYKRGEGVSRGDLHISNITYEERGYYKCQVKTKSDQATLPARVGVYVIPFFLTGPPGEPAGIKASNPGKHSAIVSWSEGATNGEKITSYIIEKYNVESQEWVLAKEVTDPMDVATSNTTVTGLFADTGYKFRMKAVNKHGVGVASLESPLVQTTPDKPTSYPTNIRAGGGKEGTLVIEWDPLPREQWNARSIEYMIEYKEYNEDISVVPTQTPQQILVQPLNATALTVYWDPIPNSKTVTGGELSGFHIQYWKDGTRQEYGRRNTVLGNVTEGTIIGLEPATDYLVTAQLFNSAGDAPPGRIIPQTTWYNAPLNMPEYVTINRTTDGTLGVNFRGVVTGPSEEPLDGYKVRIWRQGEDVRNAMDFDCGRRTWIFIDYNFEKSSFYNLRVFGYSRGGVGKMSSPLVKFSIGKNFYNKLFVKLLFVYILVYAVLNKALVN</sequence>
<dbReference type="FunFam" id="2.60.40.10:FF:000028">
    <property type="entry name" value="Neuronal cell adhesion molecule"/>
    <property type="match status" value="1"/>
</dbReference>
<dbReference type="SUPFAM" id="SSF48726">
    <property type="entry name" value="Immunoglobulin"/>
    <property type="match status" value="6"/>
</dbReference>
<dbReference type="InterPro" id="IPR003961">
    <property type="entry name" value="FN3_dom"/>
</dbReference>
<organism evidence="7 8">
    <name type="scientific">Bugula neritina</name>
    <name type="common">Brown bryozoan</name>
    <name type="synonym">Sertularia neritina</name>
    <dbReference type="NCBI Taxonomy" id="10212"/>
    <lineage>
        <taxon>Eukaryota</taxon>
        <taxon>Metazoa</taxon>
        <taxon>Spiralia</taxon>
        <taxon>Lophotrochozoa</taxon>
        <taxon>Bryozoa</taxon>
        <taxon>Gymnolaemata</taxon>
        <taxon>Cheilostomatida</taxon>
        <taxon>Flustrina</taxon>
        <taxon>Buguloidea</taxon>
        <taxon>Bugulidae</taxon>
        <taxon>Bugula</taxon>
    </lineage>
</organism>
<dbReference type="SMART" id="SM00408">
    <property type="entry name" value="IGc2"/>
    <property type="match status" value="5"/>
</dbReference>
<keyword evidence="2" id="KW-1015">Disulfide bond</keyword>
<evidence type="ECO:0000256" key="3">
    <source>
        <dbReference type="SAM" id="SignalP"/>
    </source>
</evidence>
<evidence type="ECO:0000313" key="7">
    <source>
        <dbReference type="EMBL" id="KAF6038308.1"/>
    </source>
</evidence>
<evidence type="ECO:0000259" key="5">
    <source>
        <dbReference type="PROSITE" id="PS50835"/>
    </source>
</evidence>
<gene>
    <name evidence="7" type="ORF">EB796_003389</name>
</gene>
<dbReference type="SMART" id="SM00034">
    <property type="entry name" value="CLECT"/>
    <property type="match status" value="1"/>
</dbReference>
<dbReference type="Gene3D" id="3.10.100.10">
    <property type="entry name" value="Mannose-Binding Protein A, subunit A"/>
    <property type="match status" value="1"/>
</dbReference>
<dbReference type="InterPro" id="IPR036116">
    <property type="entry name" value="FN3_sf"/>
</dbReference>
<evidence type="ECO:0000259" key="4">
    <source>
        <dbReference type="PROSITE" id="PS50041"/>
    </source>
</evidence>
<dbReference type="Pfam" id="PF00041">
    <property type="entry name" value="fn3"/>
    <property type="match status" value="2"/>
</dbReference>
<dbReference type="InterPro" id="IPR016186">
    <property type="entry name" value="C-type_lectin-like/link_sf"/>
</dbReference>
<dbReference type="Pfam" id="PF00059">
    <property type="entry name" value="Lectin_C"/>
    <property type="match status" value="1"/>
</dbReference>
<dbReference type="InterPro" id="IPR036179">
    <property type="entry name" value="Ig-like_dom_sf"/>
</dbReference>
<reference evidence="7" key="1">
    <citation type="submission" date="2020-06" db="EMBL/GenBank/DDBJ databases">
        <title>Draft genome of Bugula neritina, a colonial animal packing powerful symbionts and potential medicines.</title>
        <authorList>
            <person name="Rayko M."/>
        </authorList>
    </citation>
    <scope>NUCLEOTIDE SEQUENCE [LARGE SCALE GENOMIC DNA]</scope>
    <source>
        <strain evidence="7">Kwan_BN1</strain>
    </source>
</reference>
<dbReference type="GO" id="GO:0016020">
    <property type="term" value="C:membrane"/>
    <property type="evidence" value="ECO:0007669"/>
    <property type="project" value="UniProtKB-SubCell"/>
</dbReference>
<protein>
    <submittedName>
        <fullName evidence="7">CNTN3</fullName>
    </submittedName>
</protein>
<dbReference type="Pfam" id="PF07679">
    <property type="entry name" value="I-set"/>
    <property type="match status" value="1"/>
</dbReference>
<evidence type="ECO:0000256" key="1">
    <source>
        <dbReference type="ARBA" id="ARBA00022737"/>
    </source>
</evidence>
<keyword evidence="3" id="KW-0732">Signal</keyword>
<dbReference type="CDD" id="cd00096">
    <property type="entry name" value="Ig"/>
    <property type="match status" value="1"/>
</dbReference>
<feature type="domain" description="Ig-like" evidence="5">
    <location>
        <begin position="402"/>
        <end position="519"/>
    </location>
</feature>
<dbReference type="InterPro" id="IPR016187">
    <property type="entry name" value="CTDL_fold"/>
</dbReference>
<evidence type="ECO:0000259" key="6">
    <source>
        <dbReference type="PROSITE" id="PS50853"/>
    </source>
</evidence>
<feature type="domain" description="Ig-like" evidence="5">
    <location>
        <begin position="739"/>
        <end position="816"/>
    </location>
</feature>
<feature type="chain" id="PRO_5029676751" evidence="3">
    <location>
        <begin position="37"/>
        <end position="1214"/>
    </location>
</feature>
<dbReference type="SUPFAM" id="SSF49265">
    <property type="entry name" value="Fibronectin type III"/>
    <property type="match status" value="2"/>
</dbReference>
<dbReference type="Pfam" id="PF00047">
    <property type="entry name" value="ig"/>
    <property type="match status" value="1"/>
</dbReference>
<dbReference type="CDD" id="cd00037">
    <property type="entry name" value="CLECT"/>
    <property type="match status" value="1"/>
</dbReference>
<feature type="domain" description="Ig-like" evidence="5">
    <location>
        <begin position="522"/>
        <end position="613"/>
    </location>
</feature>
<dbReference type="Pfam" id="PF13927">
    <property type="entry name" value="Ig_3"/>
    <property type="match status" value="3"/>
</dbReference>
<dbReference type="CDD" id="cd00063">
    <property type="entry name" value="FN3"/>
    <property type="match status" value="2"/>
</dbReference>
<dbReference type="GO" id="GO:0098609">
    <property type="term" value="P:cell-cell adhesion"/>
    <property type="evidence" value="ECO:0007669"/>
    <property type="project" value="TreeGrafter"/>
</dbReference>
<feature type="domain" description="Ig-like" evidence="5">
    <location>
        <begin position="619"/>
        <end position="711"/>
    </location>
</feature>
<dbReference type="SMART" id="SM00409">
    <property type="entry name" value="IG"/>
    <property type="match status" value="5"/>
</dbReference>
<dbReference type="InterPro" id="IPR003599">
    <property type="entry name" value="Ig_sub"/>
</dbReference>
<feature type="signal peptide" evidence="3">
    <location>
        <begin position="1"/>
        <end position="36"/>
    </location>
</feature>
<keyword evidence="8" id="KW-1185">Reference proteome</keyword>
<dbReference type="AlphaFoldDB" id="A0A7J7KKW3"/>
<dbReference type="SMART" id="SM00060">
    <property type="entry name" value="FN3"/>
    <property type="match status" value="3"/>
</dbReference>
<feature type="domain" description="Fibronectin type-III" evidence="6">
    <location>
        <begin position="988"/>
        <end position="1086"/>
    </location>
</feature>
<comment type="caution">
    <text evidence="7">The sequence shown here is derived from an EMBL/GenBank/DDBJ whole genome shotgun (WGS) entry which is preliminary data.</text>
</comment>
<dbReference type="InterPro" id="IPR013783">
    <property type="entry name" value="Ig-like_fold"/>
</dbReference>
<dbReference type="PROSITE" id="PS50041">
    <property type="entry name" value="C_TYPE_LECTIN_2"/>
    <property type="match status" value="1"/>
</dbReference>
<dbReference type="InterPro" id="IPR013151">
    <property type="entry name" value="Immunoglobulin_dom"/>
</dbReference>
<dbReference type="PANTHER" id="PTHR44170">
    <property type="entry name" value="PROTEIN SIDEKICK"/>
    <property type="match status" value="1"/>
</dbReference>
<dbReference type="PANTHER" id="PTHR44170:SF6">
    <property type="entry name" value="CONTACTIN"/>
    <property type="match status" value="1"/>
</dbReference>
<name>A0A7J7KKW3_BUGNE</name>
<keyword evidence="1" id="KW-0677">Repeat</keyword>
<feature type="domain" description="Ig-like" evidence="5">
    <location>
        <begin position="220"/>
        <end position="322"/>
    </location>
</feature>
<dbReference type="InterPro" id="IPR007110">
    <property type="entry name" value="Ig-like_dom"/>
</dbReference>
<dbReference type="InterPro" id="IPR013098">
    <property type="entry name" value="Ig_I-set"/>
</dbReference>
<evidence type="ECO:0000256" key="2">
    <source>
        <dbReference type="ARBA" id="ARBA00023157"/>
    </source>
</evidence>
<dbReference type="EMBL" id="VXIV02000432">
    <property type="protein sequence ID" value="KAF6038308.1"/>
    <property type="molecule type" value="Genomic_DNA"/>
</dbReference>
<accession>A0A7J7KKW3</accession>
<dbReference type="FunFam" id="2.60.40.10:FF:000064">
    <property type="entry name" value="Contactin 1"/>
    <property type="match status" value="1"/>
</dbReference>
<evidence type="ECO:0000313" key="8">
    <source>
        <dbReference type="Proteomes" id="UP000593567"/>
    </source>
</evidence>
<dbReference type="Gene3D" id="2.60.40.10">
    <property type="entry name" value="Immunoglobulins"/>
    <property type="match status" value="9"/>
</dbReference>
<dbReference type="InterPro" id="IPR003598">
    <property type="entry name" value="Ig_sub2"/>
</dbReference>
<dbReference type="OrthoDB" id="3666223at2759"/>
<dbReference type="PROSITE" id="PS50853">
    <property type="entry name" value="FN3"/>
    <property type="match status" value="2"/>
</dbReference>
<dbReference type="Proteomes" id="UP000593567">
    <property type="component" value="Unassembled WGS sequence"/>
</dbReference>
<dbReference type="PROSITE" id="PS50835">
    <property type="entry name" value="IG_LIKE"/>
    <property type="match status" value="6"/>
</dbReference>
<feature type="domain" description="Fibronectin type-III" evidence="6">
    <location>
        <begin position="831"/>
        <end position="932"/>
    </location>
</feature>
<feature type="domain" description="Ig-like" evidence="5">
    <location>
        <begin position="327"/>
        <end position="386"/>
    </location>
</feature>
<dbReference type="InterPro" id="IPR001304">
    <property type="entry name" value="C-type_lectin-like"/>
</dbReference>